<dbReference type="AlphaFoldDB" id="A0A0S4JHH9"/>
<dbReference type="VEuPathDB" id="TriTrypDB:BSAL_29475"/>
<reference evidence="2" key="1">
    <citation type="submission" date="2015-09" db="EMBL/GenBank/DDBJ databases">
        <authorList>
            <consortium name="Pathogen Informatics"/>
        </authorList>
    </citation>
    <scope>NUCLEOTIDE SEQUENCE [LARGE SCALE GENOMIC DNA]</scope>
    <source>
        <strain evidence="2">Lake Konstanz</strain>
    </source>
</reference>
<dbReference type="EMBL" id="CYKH01001880">
    <property type="protein sequence ID" value="CUG90962.1"/>
    <property type="molecule type" value="Genomic_DNA"/>
</dbReference>
<evidence type="ECO:0000313" key="2">
    <source>
        <dbReference type="Proteomes" id="UP000051952"/>
    </source>
</evidence>
<gene>
    <name evidence="1" type="ORF">BSAL_29475</name>
</gene>
<sequence length="186" mass="19693">VVMKTMLDRVVKLLPYGRDASTFMRQQRYISAVQTVDQYRALVSTSSSSEISSSGSSSVWQGLGASLSPSSGAAALDIRGMHQLDRFVQQQASMMPTTIIDDLLGCVFRRGRFSATSSAHSNVMEQLVQRNATVVSSMGSLEALLNSNIVGGGTTSNNHQGAAAGGTAAQTSVLHISFTGFARSRV</sequence>
<feature type="non-terminal residue" evidence="1">
    <location>
        <position position="1"/>
    </location>
</feature>
<protein>
    <submittedName>
        <fullName evidence="1">Uncharacterized protein</fullName>
    </submittedName>
</protein>
<dbReference type="Proteomes" id="UP000051952">
    <property type="component" value="Unassembled WGS sequence"/>
</dbReference>
<accession>A0A0S4JHH9</accession>
<organism evidence="1 2">
    <name type="scientific">Bodo saltans</name>
    <name type="common">Flagellated protozoan</name>
    <dbReference type="NCBI Taxonomy" id="75058"/>
    <lineage>
        <taxon>Eukaryota</taxon>
        <taxon>Discoba</taxon>
        <taxon>Euglenozoa</taxon>
        <taxon>Kinetoplastea</taxon>
        <taxon>Metakinetoplastina</taxon>
        <taxon>Eubodonida</taxon>
        <taxon>Bodonidae</taxon>
        <taxon>Bodo</taxon>
    </lineage>
</organism>
<keyword evidence="2" id="KW-1185">Reference proteome</keyword>
<evidence type="ECO:0000313" key="1">
    <source>
        <dbReference type="EMBL" id="CUG90962.1"/>
    </source>
</evidence>
<name>A0A0S4JHH9_BODSA</name>
<proteinExistence type="predicted"/>